<keyword evidence="3" id="KW-0285">Flavoprotein</keyword>
<dbReference type="Pfam" id="PF00441">
    <property type="entry name" value="Acyl-CoA_dh_1"/>
    <property type="match status" value="1"/>
</dbReference>
<evidence type="ECO:0000256" key="2">
    <source>
        <dbReference type="ARBA" id="ARBA00009347"/>
    </source>
</evidence>
<dbReference type="Pfam" id="PF02770">
    <property type="entry name" value="Acyl-CoA_dh_M"/>
    <property type="match status" value="1"/>
</dbReference>
<dbReference type="InterPro" id="IPR009075">
    <property type="entry name" value="AcylCo_DH/oxidase_C"/>
</dbReference>
<dbReference type="EMBL" id="CAADRM010000163">
    <property type="protein sequence ID" value="VFU18990.1"/>
    <property type="molecule type" value="Genomic_DNA"/>
</dbReference>
<dbReference type="InterPro" id="IPR046373">
    <property type="entry name" value="Acyl-CoA_Oxase/DH_mid-dom_sf"/>
</dbReference>
<keyword evidence="4" id="KW-0274">FAD</keyword>
<dbReference type="Gene3D" id="1.20.140.10">
    <property type="entry name" value="Butyryl-CoA Dehydrogenase, subunit A, domain 3"/>
    <property type="match status" value="1"/>
</dbReference>
<dbReference type="CDD" id="cd00567">
    <property type="entry name" value="ACAD"/>
    <property type="match status" value="1"/>
</dbReference>
<proteinExistence type="inferred from homology"/>
<evidence type="ECO:0008006" key="8">
    <source>
        <dbReference type="Google" id="ProtNLM"/>
    </source>
</evidence>
<evidence type="ECO:0000259" key="6">
    <source>
        <dbReference type="Pfam" id="PF02770"/>
    </source>
</evidence>
<accession>A0A485M7W5</accession>
<dbReference type="SUPFAM" id="SSF47203">
    <property type="entry name" value="Acyl-CoA dehydrogenase C-terminal domain-like"/>
    <property type="match status" value="1"/>
</dbReference>
<gene>
    <name evidence="7" type="ORF">SCFA_940010</name>
</gene>
<evidence type="ECO:0000256" key="3">
    <source>
        <dbReference type="ARBA" id="ARBA00022630"/>
    </source>
</evidence>
<comment type="cofactor">
    <cofactor evidence="1">
        <name>FAD</name>
        <dbReference type="ChEBI" id="CHEBI:57692"/>
    </cofactor>
</comment>
<feature type="domain" description="Acyl-CoA dehydrogenase/oxidase C-terminal" evidence="5">
    <location>
        <begin position="258"/>
        <end position="389"/>
    </location>
</feature>
<protein>
    <recommendedName>
        <fullName evidence="8">Acyl-CoA dehydrogenase</fullName>
    </recommendedName>
</protein>
<organism evidence="7">
    <name type="scientific">anaerobic digester metagenome</name>
    <dbReference type="NCBI Taxonomy" id="1263854"/>
    <lineage>
        <taxon>unclassified sequences</taxon>
        <taxon>metagenomes</taxon>
        <taxon>ecological metagenomes</taxon>
    </lineage>
</organism>
<sequence length="395" mass="42155">MDLSLYAREGEREFVELTRSFVRKSVQPLFGDNAPDGDLGMVPSILDTAFEVGLAASPHSGMPGFEYGIWGTSADNPEGVRLSAILLSVVAEACPGIAMNLHVQGLASRIITSSKGSFPEPPVRVAAALQEGHTLPGFRAVLGQGRGPDDGIGTRALPTEKGWAITGTKSFVYSMEKADAFLVFCRIEGRSGKEDTGCLLVPADATGLKLQDIGGRTGIRACRLSHLILKDVEVSSECRFLPADDFPLMGQALCLHWLGISAMAAGNASGALKAAREYAATRYQGGAMIEEHPAVRKLLALSEARVEAAFALLVQTCSFAGGNTDFLRRCAIAKLMTTDWAFSAVTDALQVFGGYGYMEDYCMEKRLRDAIVLKSAAGSRNYLEAFISDAARGEI</sequence>
<dbReference type="SUPFAM" id="SSF56645">
    <property type="entry name" value="Acyl-CoA dehydrogenase NM domain-like"/>
    <property type="match status" value="1"/>
</dbReference>
<feature type="domain" description="Acyl-CoA oxidase/dehydrogenase middle" evidence="6">
    <location>
        <begin position="154"/>
        <end position="232"/>
    </location>
</feature>
<comment type="similarity">
    <text evidence="2">Belongs to the acyl-CoA dehydrogenase family.</text>
</comment>
<dbReference type="InterPro" id="IPR036250">
    <property type="entry name" value="AcylCo_DH-like_C"/>
</dbReference>
<dbReference type="PROSITE" id="PS00073">
    <property type="entry name" value="ACYL_COA_DH_2"/>
    <property type="match status" value="1"/>
</dbReference>
<dbReference type="InterPro" id="IPR009100">
    <property type="entry name" value="AcylCoA_DH/oxidase_NM_dom_sf"/>
</dbReference>
<name>A0A485M7W5_9ZZZZ</name>
<evidence type="ECO:0000256" key="4">
    <source>
        <dbReference type="ARBA" id="ARBA00022827"/>
    </source>
</evidence>
<reference evidence="7" key="1">
    <citation type="submission" date="2019-03" db="EMBL/GenBank/DDBJ databases">
        <authorList>
            <person name="Hao L."/>
        </authorList>
    </citation>
    <scope>NUCLEOTIDE SEQUENCE</scope>
</reference>
<dbReference type="GO" id="GO:0003995">
    <property type="term" value="F:acyl-CoA dehydrogenase activity"/>
    <property type="evidence" value="ECO:0007669"/>
    <property type="project" value="InterPro"/>
</dbReference>
<dbReference type="AlphaFoldDB" id="A0A485M7W5"/>
<dbReference type="Gene3D" id="2.40.110.10">
    <property type="entry name" value="Butyryl-CoA Dehydrogenase, subunit A, domain 2"/>
    <property type="match status" value="1"/>
</dbReference>
<evidence type="ECO:0000259" key="5">
    <source>
        <dbReference type="Pfam" id="PF00441"/>
    </source>
</evidence>
<dbReference type="PANTHER" id="PTHR43884:SF12">
    <property type="entry name" value="ISOVALERYL-COA DEHYDROGENASE, MITOCHONDRIAL-RELATED"/>
    <property type="match status" value="1"/>
</dbReference>
<dbReference type="InterPro" id="IPR006089">
    <property type="entry name" value="Acyl-CoA_DH_CS"/>
</dbReference>
<evidence type="ECO:0000313" key="7">
    <source>
        <dbReference type="EMBL" id="VFU18990.1"/>
    </source>
</evidence>
<dbReference type="InterPro" id="IPR006091">
    <property type="entry name" value="Acyl-CoA_Oxase/DH_mid-dom"/>
</dbReference>
<evidence type="ECO:0000256" key="1">
    <source>
        <dbReference type="ARBA" id="ARBA00001974"/>
    </source>
</evidence>
<dbReference type="PANTHER" id="PTHR43884">
    <property type="entry name" value="ACYL-COA DEHYDROGENASE"/>
    <property type="match status" value="1"/>
</dbReference>